<name>A0A9P7B7B4_MAUEX</name>
<dbReference type="SUPFAM" id="SSF52151">
    <property type="entry name" value="FabD/lysophospholipase-like"/>
    <property type="match status" value="1"/>
</dbReference>
<protein>
    <recommendedName>
        <fullName evidence="1">[acyl-carrier-protein] S-malonyltransferase</fullName>
        <ecNumber evidence="1">2.3.1.39</ecNumber>
    </recommendedName>
</protein>
<dbReference type="InterPro" id="IPR050858">
    <property type="entry name" value="Mal-CoA-ACP_Trans/PKS_FabD"/>
</dbReference>
<reference evidence="5 6" key="1">
    <citation type="submission" date="2020-11" db="EMBL/GenBank/DDBJ databases">
        <title>Kefir isolates.</title>
        <authorList>
            <person name="Marcisauskas S."/>
            <person name="Kim Y."/>
            <person name="Blasche S."/>
        </authorList>
    </citation>
    <scope>NUCLEOTIDE SEQUENCE [LARGE SCALE GENOMIC DNA]</scope>
    <source>
        <strain evidence="5 6">OG2</strain>
    </source>
</reference>
<dbReference type="GO" id="GO:0006633">
    <property type="term" value="P:fatty acid biosynthetic process"/>
    <property type="evidence" value="ECO:0007669"/>
    <property type="project" value="TreeGrafter"/>
</dbReference>
<dbReference type="AlphaFoldDB" id="A0A9P7B7B4"/>
<dbReference type="EC" id="2.3.1.39" evidence="1"/>
<sequence length="363" mass="41714">MRLITFPGQGTPISVPILKTIIESKSKQFSKILTRNGPKTNDLLQYIYKNPSSPGSIAVCSNLFYQLYDIELNQIYRDLQYTNQMKHDTQDLILLGHSLGELTCLSINQLFSIRDLFNIANYRNELMVKYTEKYLVAHKMNHSTKFEMWALSSPRADDLPNQILTLLNNIRHTAPTISIANVNSIKQCVVTGVIEDLEKLRIESQTKFPRLRVTELTNPNNVAFHNSTVLRPIQEPLYDYIWDILKLNQNHTATKLDYPIIGNLDGRISTFVHHAIERFVRCSSTTVKFTECYDTINEVLEIKDGAVNMGPSNVIYNLIKRNCDLDCYEFSSLDTVNNFNQLEMDRLKGIKEQVARESAEKQI</sequence>
<dbReference type="GO" id="GO:0004314">
    <property type="term" value="F:[acyl-carrier-protein] S-malonyltransferase activity"/>
    <property type="evidence" value="ECO:0007669"/>
    <property type="project" value="UniProtKB-EC"/>
</dbReference>
<dbReference type="Gene3D" id="3.30.70.250">
    <property type="entry name" value="Malonyl-CoA ACP transacylase, ACP-binding"/>
    <property type="match status" value="1"/>
</dbReference>
<dbReference type="EMBL" id="PUHR01000151">
    <property type="protein sequence ID" value="KAG0662084.1"/>
    <property type="molecule type" value="Genomic_DNA"/>
</dbReference>
<evidence type="ECO:0000313" key="6">
    <source>
        <dbReference type="Proteomes" id="UP000750334"/>
    </source>
</evidence>
<keyword evidence="3" id="KW-0012">Acyltransferase</keyword>
<evidence type="ECO:0000256" key="2">
    <source>
        <dbReference type="ARBA" id="ARBA00022679"/>
    </source>
</evidence>
<comment type="catalytic activity">
    <reaction evidence="4">
        <text>holo-[ACP] + malonyl-CoA = malonyl-[ACP] + CoA</text>
        <dbReference type="Rhea" id="RHEA:41792"/>
        <dbReference type="Rhea" id="RHEA-COMP:9623"/>
        <dbReference type="Rhea" id="RHEA-COMP:9685"/>
        <dbReference type="ChEBI" id="CHEBI:57287"/>
        <dbReference type="ChEBI" id="CHEBI:57384"/>
        <dbReference type="ChEBI" id="CHEBI:64479"/>
        <dbReference type="ChEBI" id="CHEBI:78449"/>
        <dbReference type="EC" id="2.3.1.39"/>
    </reaction>
</comment>
<organism evidence="5 6">
    <name type="scientific">Maudiozyma exigua</name>
    <name type="common">Yeast</name>
    <name type="synonym">Kazachstania exigua</name>
    <dbReference type="NCBI Taxonomy" id="34358"/>
    <lineage>
        <taxon>Eukaryota</taxon>
        <taxon>Fungi</taxon>
        <taxon>Dikarya</taxon>
        <taxon>Ascomycota</taxon>
        <taxon>Saccharomycotina</taxon>
        <taxon>Saccharomycetes</taxon>
        <taxon>Saccharomycetales</taxon>
        <taxon>Saccharomycetaceae</taxon>
        <taxon>Maudiozyma</taxon>
    </lineage>
</organism>
<proteinExistence type="predicted"/>
<dbReference type="Gene3D" id="3.40.366.10">
    <property type="entry name" value="Malonyl-Coenzyme A Acyl Carrier Protein, domain 2"/>
    <property type="match status" value="1"/>
</dbReference>
<keyword evidence="6" id="KW-1185">Reference proteome</keyword>
<dbReference type="PANTHER" id="PTHR42681">
    <property type="entry name" value="MALONYL-COA-ACYL CARRIER PROTEIN TRANSACYLASE, MITOCHONDRIAL"/>
    <property type="match status" value="1"/>
</dbReference>
<evidence type="ECO:0000256" key="3">
    <source>
        <dbReference type="ARBA" id="ARBA00023315"/>
    </source>
</evidence>
<dbReference type="PANTHER" id="PTHR42681:SF1">
    <property type="entry name" value="MALONYL-COA-ACYL CARRIER PROTEIN TRANSACYLASE, MITOCHONDRIAL"/>
    <property type="match status" value="1"/>
</dbReference>
<dbReference type="GO" id="GO:0005739">
    <property type="term" value="C:mitochondrion"/>
    <property type="evidence" value="ECO:0007669"/>
    <property type="project" value="TreeGrafter"/>
</dbReference>
<dbReference type="Proteomes" id="UP000750334">
    <property type="component" value="Unassembled WGS sequence"/>
</dbReference>
<evidence type="ECO:0000256" key="1">
    <source>
        <dbReference type="ARBA" id="ARBA00013258"/>
    </source>
</evidence>
<comment type="caution">
    <text evidence="5">The sequence shown here is derived from an EMBL/GenBank/DDBJ whole genome shotgun (WGS) entry which is preliminary data.</text>
</comment>
<dbReference type="OrthoDB" id="541883at2759"/>
<keyword evidence="2" id="KW-0808">Transferase</keyword>
<dbReference type="InterPro" id="IPR016035">
    <property type="entry name" value="Acyl_Trfase/lysoPLipase"/>
</dbReference>
<evidence type="ECO:0000256" key="4">
    <source>
        <dbReference type="ARBA" id="ARBA00048462"/>
    </source>
</evidence>
<evidence type="ECO:0000313" key="5">
    <source>
        <dbReference type="EMBL" id="KAG0662084.1"/>
    </source>
</evidence>
<gene>
    <name evidence="5" type="primary">MCT1</name>
    <name evidence="5" type="ORF">C6P45_001218</name>
</gene>
<dbReference type="InterPro" id="IPR001227">
    <property type="entry name" value="Ac_transferase_dom_sf"/>
</dbReference>
<accession>A0A9P7B7B4</accession>